<dbReference type="InterPro" id="IPR050615">
    <property type="entry name" value="ATP-dep_DNA_Helicase"/>
</dbReference>
<keyword evidence="14" id="KW-1185">Reference proteome</keyword>
<dbReference type="Gene3D" id="3.40.50.300">
    <property type="entry name" value="P-loop containing nucleotide triphosphate hydrolases"/>
    <property type="match status" value="2"/>
</dbReference>
<keyword evidence="4 9" id="KW-0347">Helicase</keyword>
<dbReference type="InterPro" id="IPR001650">
    <property type="entry name" value="Helicase_C-like"/>
</dbReference>
<evidence type="ECO:0000256" key="10">
    <source>
        <dbReference type="SAM" id="MobiDB-lite"/>
    </source>
</evidence>
<dbReference type="SMART" id="SM00487">
    <property type="entry name" value="DEXDc"/>
    <property type="match status" value="1"/>
</dbReference>
<dbReference type="Pfam" id="PF04851">
    <property type="entry name" value="ResIII"/>
    <property type="match status" value="1"/>
</dbReference>
<dbReference type="SMART" id="SM00490">
    <property type="entry name" value="HELICc"/>
    <property type="match status" value="1"/>
</dbReference>
<dbReference type="GO" id="GO:0043138">
    <property type="term" value="F:3'-5' DNA helicase activity"/>
    <property type="evidence" value="ECO:0007669"/>
    <property type="project" value="UniProtKB-EC"/>
</dbReference>
<dbReference type="KEGG" id="ssai:N0B31_05710"/>
<dbReference type="Pfam" id="PF16203">
    <property type="entry name" value="ERCC3_RAD25_C"/>
    <property type="match status" value="1"/>
</dbReference>
<evidence type="ECO:0000256" key="8">
    <source>
        <dbReference type="ARBA" id="ARBA00048988"/>
    </source>
</evidence>
<feature type="domain" description="Helicase C-terminal" evidence="12">
    <location>
        <begin position="454"/>
        <end position="602"/>
    </location>
</feature>
<evidence type="ECO:0000256" key="2">
    <source>
        <dbReference type="ARBA" id="ARBA00022741"/>
    </source>
</evidence>
<dbReference type="AlphaFoldDB" id="A0A9E7R753"/>
<evidence type="ECO:0000256" key="1">
    <source>
        <dbReference type="ARBA" id="ARBA00006637"/>
    </source>
</evidence>
<keyword evidence="2 9" id="KW-0547">Nucleotide-binding</keyword>
<sequence length="611" mass="68794">MPVDRFYDLLEGKARPLVTASEVARELDCTQVEAFDALIGLAKEGHLESLDVEADPTVWFPADWKDTQDRERVVVFPKRREVVVDRPSQFTRAQLSGFAHLVDTNRESGYLYRIREADVWQAPHDSFEALQRSMRQALGQRAEALEEWVQNQWERARKFRLYTHEDGYVVLEAQSPDLLGNVAEQKLESGVLRARISDTEAWVAESKTAELKRALYRAGYPVRDERHLDEGDALDVDLSLSLRPYQTDWVRRFVDTGSGVLVGPPGSGKTVAAMGVMEAVGGETLVLVPGRELAEQWREQLLANTSLTDEQIGLYHGGEKQVRPVTIATYQTAGMDRHRMLFDERRWGLIVYDEVHHIPSPIHRRSAELQTKHRLGLSATPVREDDLEREIFTLVGPPIGTDWEALFDAGYVAEPEIEIRLLPWASEMHQNEYGSAERHERRQVAAANPAKEAEIREILRSHPGAKALIFVEYIEQGDRLAEALNVPFVSGETPHARRRQLFREFKSGPRDALIVSRVGDEGIDLPNAEVAIAASGLGGSRRQGSQRAGRTMRPVGRARMYVLATLGTEEEDFARQRTRHLAGKGVQVRERESVAYAEGTPGRDGGDSNYK</sequence>
<dbReference type="InterPro" id="IPR006935">
    <property type="entry name" value="Helicase/UvrB_N"/>
</dbReference>
<evidence type="ECO:0000256" key="6">
    <source>
        <dbReference type="ARBA" id="ARBA00023235"/>
    </source>
</evidence>
<evidence type="ECO:0000313" key="13">
    <source>
        <dbReference type="EMBL" id="UWM56847.1"/>
    </source>
</evidence>
<evidence type="ECO:0000256" key="3">
    <source>
        <dbReference type="ARBA" id="ARBA00022801"/>
    </source>
</evidence>
<feature type="region of interest" description="Disordered" evidence="10">
    <location>
        <begin position="581"/>
        <end position="611"/>
    </location>
</feature>
<dbReference type="SUPFAM" id="SSF52540">
    <property type="entry name" value="P-loop containing nucleoside triphosphate hydrolases"/>
    <property type="match status" value="1"/>
</dbReference>
<comment type="similarity">
    <text evidence="1 9">Belongs to the helicase family. RAD25/XPB subfamily.</text>
</comment>
<evidence type="ECO:0000256" key="5">
    <source>
        <dbReference type="ARBA" id="ARBA00022840"/>
    </source>
</evidence>
<dbReference type="InterPro" id="IPR027417">
    <property type="entry name" value="P-loop_NTPase"/>
</dbReference>
<dbReference type="Proteomes" id="UP001057580">
    <property type="component" value="Chromosome"/>
</dbReference>
<dbReference type="InterPro" id="IPR032438">
    <property type="entry name" value="ERCC3_RAD25_C"/>
</dbReference>
<feature type="domain" description="Helicase ATP-binding" evidence="11">
    <location>
        <begin position="250"/>
        <end position="399"/>
    </location>
</feature>
<dbReference type="GO" id="GO:0016818">
    <property type="term" value="F:hydrolase activity, acting on acid anhydrides, in phosphorus-containing anhydrides"/>
    <property type="evidence" value="ECO:0007669"/>
    <property type="project" value="UniProtKB-UniRule"/>
</dbReference>
<organism evidence="13 14">
    <name type="scientific">Salinirubellus salinus</name>
    <dbReference type="NCBI Taxonomy" id="1364945"/>
    <lineage>
        <taxon>Archaea</taxon>
        <taxon>Methanobacteriati</taxon>
        <taxon>Methanobacteriota</taxon>
        <taxon>Stenosarchaea group</taxon>
        <taxon>Halobacteria</taxon>
        <taxon>Halobacteriales</taxon>
        <taxon>Natronomonadaceae</taxon>
        <taxon>Salinirubellus</taxon>
    </lineage>
</organism>
<evidence type="ECO:0000259" key="11">
    <source>
        <dbReference type="PROSITE" id="PS51192"/>
    </source>
</evidence>
<dbReference type="InterPro" id="IPR003593">
    <property type="entry name" value="AAA+_ATPase"/>
</dbReference>
<keyword evidence="5 9" id="KW-0067">ATP-binding</keyword>
<dbReference type="GO" id="GO:0005524">
    <property type="term" value="F:ATP binding"/>
    <property type="evidence" value="ECO:0007669"/>
    <property type="project" value="UniProtKB-UniRule"/>
</dbReference>
<dbReference type="PROSITE" id="PS51192">
    <property type="entry name" value="HELICASE_ATP_BIND_1"/>
    <property type="match status" value="1"/>
</dbReference>
<proteinExistence type="inferred from homology"/>
<dbReference type="PANTHER" id="PTHR11274">
    <property type="entry name" value="RAD25/XP-B DNA REPAIR HELICASE"/>
    <property type="match status" value="1"/>
</dbReference>
<dbReference type="InterPro" id="IPR014001">
    <property type="entry name" value="Helicase_ATP-bd"/>
</dbReference>
<keyword evidence="6 9" id="KW-0413">Isomerase</keyword>
<evidence type="ECO:0000313" key="14">
    <source>
        <dbReference type="Proteomes" id="UP001057580"/>
    </source>
</evidence>
<dbReference type="EC" id="5.6.2.4" evidence="9"/>
<dbReference type="HAMAP" id="MF_01489">
    <property type="entry name" value="Helicase_Rad25_arch"/>
    <property type="match status" value="1"/>
</dbReference>
<gene>
    <name evidence="9" type="primary">rad25</name>
    <name evidence="13" type="ORF">N0B31_05710</name>
</gene>
<evidence type="ECO:0000256" key="7">
    <source>
        <dbReference type="ARBA" id="ARBA00034617"/>
    </source>
</evidence>
<dbReference type="InterPro" id="IPR030882">
    <property type="entry name" value="Helicase_Rad25_arc"/>
</dbReference>
<name>A0A9E7R753_9EURY</name>
<dbReference type="PROSITE" id="PS51194">
    <property type="entry name" value="HELICASE_CTER"/>
    <property type="match status" value="1"/>
</dbReference>
<dbReference type="PANTHER" id="PTHR11274:SF0">
    <property type="entry name" value="GENERAL TRANSCRIPTION AND DNA REPAIR FACTOR IIH HELICASE SUBUNIT XPB"/>
    <property type="match status" value="1"/>
</dbReference>
<keyword evidence="3 9" id="KW-0378">Hydrolase</keyword>
<dbReference type="GO" id="GO:0003677">
    <property type="term" value="F:DNA binding"/>
    <property type="evidence" value="ECO:0007669"/>
    <property type="project" value="InterPro"/>
</dbReference>
<dbReference type="EMBL" id="CP104003">
    <property type="protein sequence ID" value="UWM56847.1"/>
    <property type="molecule type" value="Genomic_DNA"/>
</dbReference>
<protein>
    <recommendedName>
        <fullName evidence="9">Putative DNA 3'-5' helicase Rad25</fullName>
        <ecNumber evidence="9">5.6.2.4</ecNumber>
    </recommendedName>
</protein>
<comment type="catalytic activity">
    <reaction evidence="7 9">
        <text>Couples ATP hydrolysis with the unwinding of duplex DNA by translocating in the 3'-5' direction.</text>
        <dbReference type="EC" id="5.6.2.4"/>
    </reaction>
</comment>
<dbReference type="SMART" id="SM00382">
    <property type="entry name" value="AAA"/>
    <property type="match status" value="1"/>
</dbReference>
<accession>A0A9E7R753</accession>
<evidence type="ECO:0000256" key="9">
    <source>
        <dbReference type="HAMAP-Rule" id="MF_01489"/>
    </source>
</evidence>
<comment type="catalytic activity">
    <reaction evidence="8 9">
        <text>ATP + H2O = ADP + phosphate + H(+)</text>
        <dbReference type="Rhea" id="RHEA:13065"/>
        <dbReference type="ChEBI" id="CHEBI:15377"/>
        <dbReference type="ChEBI" id="CHEBI:15378"/>
        <dbReference type="ChEBI" id="CHEBI:30616"/>
        <dbReference type="ChEBI" id="CHEBI:43474"/>
        <dbReference type="ChEBI" id="CHEBI:456216"/>
        <dbReference type="EC" id="5.6.2.4"/>
    </reaction>
</comment>
<evidence type="ECO:0000256" key="4">
    <source>
        <dbReference type="ARBA" id="ARBA00022806"/>
    </source>
</evidence>
<reference evidence="13" key="1">
    <citation type="submission" date="2022-09" db="EMBL/GenBank/DDBJ databases">
        <title>Diverse halophilic archaea isolated from saline environments.</title>
        <authorList>
            <person name="Cui H.-L."/>
        </authorList>
    </citation>
    <scope>NUCLEOTIDE SEQUENCE</scope>
    <source>
        <strain evidence="13">ZS-35-S2</strain>
    </source>
</reference>
<evidence type="ECO:0000259" key="12">
    <source>
        <dbReference type="PROSITE" id="PS51194"/>
    </source>
</evidence>